<feature type="domain" description="Major facilitator superfamily (MFS) profile" evidence="6">
    <location>
        <begin position="43"/>
        <end position="539"/>
    </location>
</feature>
<dbReference type="AlphaFoldDB" id="A0A8D8ZM87"/>
<feature type="transmembrane region" description="Helical" evidence="5">
    <location>
        <begin position="86"/>
        <end position="106"/>
    </location>
</feature>
<dbReference type="SUPFAM" id="SSF103473">
    <property type="entry name" value="MFS general substrate transporter"/>
    <property type="match status" value="1"/>
</dbReference>
<feature type="transmembrane region" description="Helical" evidence="5">
    <location>
        <begin position="137"/>
        <end position="159"/>
    </location>
</feature>
<dbReference type="InterPro" id="IPR003663">
    <property type="entry name" value="Sugar/inositol_transpt"/>
</dbReference>
<evidence type="ECO:0000256" key="3">
    <source>
        <dbReference type="ARBA" id="ARBA00022989"/>
    </source>
</evidence>
<dbReference type="InterPro" id="IPR005828">
    <property type="entry name" value="MFS_sugar_transport-like"/>
</dbReference>
<dbReference type="InterPro" id="IPR020846">
    <property type="entry name" value="MFS_dom"/>
</dbReference>
<dbReference type="PROSITE" id="PS50850">
    <property type="entry name" value="MFS"/>
    <property type="match status" value="1"/>
</dbReference>
<evidence type="ECO:0000256" key="2">
    <source>
        <dbReference type="ARBA" id="ARBA00022692"/>
    </source>
</evidence>
<dbReference type="Pfam" id="PF00083">
    <property type="entry name" value="Sugar_tr"/>
    <property type="match status" value="2"/>
</dbReference>
<feature type="transmembrane region" description="Helical" evidence="5">
    <location>
        <begin position="517"/>
        <end position="538"/>
    </location>
</feature>
<accession>A0A8D8ZM87</accession>
<dbReference type="PANTHER" id="PTHR48021:SF34">
    <property type="entry name" value="FACILITATED TREHALOSE TRANSPORTER TRET1-2 HOMOLOG-LIKE PROTEIN"/>
    <property type="match status" value="1"/>
</dbReference>
<dbReference type="PANTHER" id="PTHR48021">
    <property type="match status" value="1"/>
</dbReference>
<dbReference type="GO" id="GO:0022857">
    <property type="term" value="F:transmembrane transporter activity"/>
    <property type="evidence" value="ECO:0007669"/>
    <property type="project" value="InterPro"/>
</dbReference>
<feature type="transmembrane region" description="Helical" evidence="5">
    <location>
        <begin position="372"/>
        <end position="391"/>
    </location>
</feature>
<evidence type="ECO:0000259" key="6">
    <source>
        <dbReference type="PROSITE" id="PS50850"/>
    </source>
</evidence>
<organism evidence="7">
    <name type="scientific">Cacopsylla melanoneura</name>
    <dbReference type="NCBI Taxonomy" id="428564"/>
    <lineage>
        <taxon>Eukaryota</taxon>
        <taxon>Metazoa</taxon>
        <taxon>Ecdysozoa</taxon>
        <taxon>Arthropoda</taxon>
        <taxon>Hexapoda</taxon>
        <taxon>Insecta</taxon>
        <taxon>Pterygota</taxon>
        <taxon>Neoptera</taxon>
        <taxon>Paraneoptera</taxon>
        <taxon>Hemiptera</taxon>
        <taxon>Sternorrhyncha</taxon>
        <taxon>Psylloidea</taxon>
        <taxon>Psyllidae</taxon>
        <taxon>Psyllinae</taxon>
        <taxon>Cacopsylla</taxon>
    </lineage>
</organism>
<dbReference type="EMBL" id="HBUF01526018">
    <property type="protein sequence ID" value="CAG6750230.1"/>
    <property type="molecule type" value="Transcribed_RNA"/>
</dbReference>
<keyword evidence="2 5" id="KW-0812">Transmembrane</keyword>
<name>A0A8D8ZM87_9HEMI</name>
<feature type="transmembrane region" description="Helical" evidence="5">
    <location>
        <begin position="198"/>
        <end position="216"/>
    </location>
</feature>
<dbReference type="InterPro" id="IPR036259">
    <property type="entry name" value="MFS_trans_sf"/>
</dbReference>
<feature type="transmembrane region" description="Helical" evidence="5">
    <location>
        <begin position="448"/>
        <end position="473"/>
    </location>
</feature>
<evidence type="ECO:0000256" key="4">
    <source>
        <dbReference type="ARBA" id="ARBA00023136"/>
    </source>
</evidence>
<keyword evidence="3 5" id="KW-1133">Transmembrane helix</keyword>
<evidence type="ECO:0000256" key="1">
    <source>
        <dbReference type="ARBA" id="ARBA00004141"/>
    </source>
</evidence>
<dbReference type="PRINTS" id="PR00171">
    <property type="entry name" value="SUGRTRNSPORT"/>
</dbReference>
<sequence>MPKHHDIFEINADQAQASHPMVPKHSTRVYLHHKPRYLTQILAALAISLGPFSAGLGKGYSSPAIASLHSLHIAPNIEVSEQEASWIASLSLGGAFFGALFGGIAMKFGRRSVLLASAPPLSLSWVGTYLATDTRTMFVTSFVGGFCCAIILTVSQVYIVEISEPEIRGRLSAVLKIVNQTGVLLSFAVGAVLNWRQLAFVVALAPAAFFAAVLALPETPSYLMLSGKHEEAKRSLRWLRADTDILHELHSLRNNILVMQTSTPHNSAPSATGYVGTNTLGPHTSSYPFYGGQSGLHGGQLSSAGGPTRLGGAGPLLHTSRAGATLSALFTKPALVCCALVFFQRFSGTNAFNFYAVTTLSQTLINMNPHSGAVAVALVQLIASLFSGILVDTAGRLPLLIASSVFMSISLAGFGSFCYYREHRRQFPSEVMSAVSGDSSGSGLDPDWIPLLCVLIFHIAFSLGISPISSLLIGELFPLEIRGLGSSLSMAFSYLCAFLVVKSFVDFKQMFAMSGTYWLYACISLSGLCFIVCCVPETKGKDLDEMKG</sequence>
<dbReference type="Gene3D" id="1.20.1250.20">
    <property type="entry name" value="MFS general substrate transporter like domains"/>
    <property type="match status" value="2"/>
</dbReference>
<reference evidence="7" key="1">
    <citation type="submission" date="2021-05" db="EMBL/GenBank/DDBJ databases">
        <authorList>
            <person name="Alioto T."/>
            <person name="Alioto T."/>
            <person name="Gomez Garrido J."/>
        </authorList>
    </citation>
    <scope>NUCLEOTIDE SEQUENCE</scope>
</reference>
<protein>
    <submittedName>
        <fullName evidence="7">Facilitated trehalose transporter Tret1</fullName>
    </submittedName>
</protein>
<comment type="subcellular location">
    <subcellularLocation>
        <location evidence="1">Membrane</location>
        <topology evidence="1">Multi-pass membrane protein</topology>
    </subcellularLocation>
</comment>
<dbReference type="InterPro" id="IPR050549">
    <property type="entry name" value="MFS_Trehalose_Transporter"/>
</dbReference>
<evidence type="ECO:0000256" key="5">
    <source>
        <dbReference type="SAM" id="Phobius"/>
    </source>
</evidence>
<feature type="transmembrane region" description="Helical" evidence="5">
    <location>
        <begin position="397"/>
        <end position="420"/>
    </location>
</feature>
<feature type="transmembrane region" description="Helical" evidence="5">
    <location>
        <begin position="485"/>
        <end position="505"/>
    </location>
</feature>
<feature type="transmembrane region" description="Helical" evidence="5">
    <location>
        <begin position="171"/>
        <end position="192"/>
    </location>
</feature>
<evidence type="ECO:0000313" key="7">
    <source>
        <dbReference type="EMBL" id="CAG6750230.1"/>
    </source>
</evidence>
<keyword evidence="4 5" id="KW-0472">Membrane</keyword>
<proteinExistence type="predicted"/>
<feature type="transmembrane region" description="Helical" evidence="5">
    <location>
        <begin position="37"/>
        <end position="54"/>
    </location>
</feature>
<dbReference type="GO" id="GO:0016020">
    <property type="term" value="C:membrane"/>
    <property type="evidence" value="ECO:0007669"/>
    <property type="project" value="UniProtKB-SubCell"/>
</dbReference>